<name>A0A6J1DZ52_MOMCH</name>
<evidence type="ECO:0000256" key="1">
    <source>
        <dbReference type="SAM" id="MobiDB-lite"/>
    </source>
</evidence>
<keyword evidence="2" id="KW-1185">Reference proteome</keyword>
<feature type="compositionally biased region" description="Basic and acidic residues" evidence="1">
    <location>
        <begin position="162"/>
        <end position="177"/>
    </location>
</feature>
<dbReference type="Proteomes" id="UP000504603">
    <property type="component" value="Unplaced"/>
</dbReference>
<gene>
    <name evidence="3" type="primary">LOC111025612</name>
</gene>
<feature type="compositionally biased region" description="Basic and acidic residues" evidence="1">
    <location>
        <begin position="187"/>
        <end position="206"/>
    </location>
</feature>
<accession>A0A6J1DZ52</accession>
<evidence type="ECO:0000313" key="2">
    <source>
        <dbReference type="Proteomes" id="UP000504603"/>
    </source>
</evidence>
<dbReference type="OrthoDB" id="1740536at2759"/>
<feature type="compositionally biased region" description="Basic and acidic residues" evidence="1">
    <location>
        <begin position="46"/>
        <end position="58"/>
    </location>
</feature>
<organism evidence="2 3">
    <name type="scientific">Momordica charantia</name>
    <name type="common">Bitter gourd</name>
    <name type="synonym">Balsam pear</name>
    <dbReference type="NCBI Taxonomy" id="3673"/>
    <lineage>
        <taxon>Eukaryota</taxon>
        <taxon>Viridiplantae</taxon>
        <taxon>Streptophyta</taxon>
        <taxon>Embryophyta</taxon>
        <taxon>Tracheophyta</taxon>
        <taxon>Spermatophyta</taxon>
        <taxon>Magnoliopsida</taxon>
        <taxon>eudicotyledons</taxon>
        <taxon>Gunneridae</taxon>
        <taxon>Pentapetalae</taxon>
        <taxon>rosids</taxon>
        <taxon>fabids</taxon>
        <taxon>Cucurbitales</taxon>
        <taxon>Cucurbitaceae</taxon>
        <taxon>Momordiceae</taxon>
        <taxon>Momordica</taxon>
    </lineage>
</organism>
<dbReference type="AlphaFoldDB" id="A0A6J1DZ52"/>
<evidence type="ECO:0000313" key="3">
    <source>
        <dbReference type="RefSeq" id="XP_022159192.1"/>
    </source>
</evidence>
<protein>
    <submittedName>
        <fullName evidence="3">Uncharacterized protein LOC111025612</fullName>
    </submittedName>
</protein>
<dbReference type="KEGG" id="mcha:111025612"/>
<sequence>MSGIKDEHLSFSFGKKTPSTFAEALSRAQKYMSAEEFFHLKKELEGKRADQKRERSGEKPLSSKWEKQDRVVGQKDLPRKFEKYTPTTVPLEQVLMEIKDQRLLKWPETMKAPPNKRSKGRYCLFHRDHGHATLDCFDLKEEVEGLIRKGYLKEYVDDLKATPNRENDNKSPTREIRTIMGGSTEQESDRKRKASVREARDGPRAI</sequence>
<proteinExistence type="predicted"/>
<reference evidence="3" key="1">
    <citation type="submission" date="2025-08" db="UniProtKB">
        <authorList>
            <consortium name="RefSeq"/>
        </authorList>
    </citation>
    <scope>IDENTIFICATION</scope>
    <source>
        <strain evidence="3">OHB3-1</strain>
    </source>
</reference>
<feature type="region of interest" description="Disordered" evidence="1">
    <location>
        <begin position="162"/>
        <end position="206"/>
    </location>
</feature>
<feature type="region of interest" description="Disordered" evidence="1">
    <location>
        <begin position="46"/>
        <end position="71"/>
    </location>
</feature>
<dbReference type="GeneID" id="111025612"/>
<dbReference type="RefSeq" id="XP_022159192.1">
    <property type="nucleotide sequence ID" value="XM_022303500.1"/>
</dbReference>